<accession>A0A5B0ELJ8</accession>
<sequence>MAELTPTEIVRLNITDTSTTPLFTDDQINAWLIQYDGSINRATYRALVTIATSTVLVSKKIRTQDLSTDGPSEATALLALAKTYKDEADQSDANEDSFFEIIPFGGSNRNEAEEWRL</sequence>
<dbReference type="Proteomes" id="UP000323856">
    <property type="component" value="Unassembled WGS sequence"/>
</dbReference>
<name>A0A5B0ELJ8_9MICC</name>
<reference evidence="1 2" key="1">
    <citation type="submission" date="2019-07" db="EMBL/GenBank/DDBJ databases">
        <title>Analysis of the biochemical properties, biological activity and biotechnological potential of siderophores and biosurfactants produced by Antarctic psychrotolerant bacteria.</title>
        <authorList>
            <person name="Styczynski M."/>
            <person name="Krucon T."/>
            <person name="Decewicz P."/>
            <person name="Dziewit L."/>
        </authorList>
    </citation>
    <scope>NUCLEOTIDE SEQUENCE [LARGE SCALE GENOMIC DNA]</scope>
    <source>
        <strain evidence="1 2">ANT_H27</strain>
    </source>
</reference>
<proteinExistence type="predicted"/>
<dbReference type="EMBL" id="VOBL01000001">
    <property type="protein sequence ID" value="KAA0979887.1"/>
    <property type="molecule type" value="Genomic_DNA"/>
</dbReference>
<comment type="caution">
    <text evidence="1">The sequence shown here is derived from an EMBL/GenBank/DDBJ whole genome shotgun (WGS) entry which is preliminary data.</text>
</comment>
<dbReference type="OrthoDB" id="4946577at2"/>
<protein>
    <submittedName>
        <fullName evidence="1">Uncharacterized protein</fullName>
    </submittedName>
</protein>
<dbReference type="AlphaFoldDB" id="A0A5B0ELJ8"/>
<gene>
    <name evidence="1" type="ORF">FQ154_01635</name>
</gene>
<evidence type="ECO:0000313" key="1">
    <source>
        <dbReference type="EMBL" id="KAA0979887.1"/>
    </source>
</evidence>
<dbReference type="RefSeq" id="WP_149618433.1">
    <property type="nucleotide sequence ID" value="NZ_VOBL01000001.1"/>
</dbReference>
<organism evidence="1 2">
    <name type="scientific">Paeniglutamicibacter gangotriensis</name>
    <dbReference type="NCBI Taxonomy" id="254787"/>
    <lineage>
        <taxon>Bacteria</taxon>
        <taxon>Bacillati</taxon>
        <taxon>Actinomycetota</taxon>
        <taxon>Actinomycetes</taxon>
        <taxon>Micrococcales</taxon>
        <taxon>Micrococcaceae</taxon>
        <taxon>Paeniglutamicibacter</taxon>
    </lineage>
</organism>
<evidence type="ECO:0000313" key="2">
    <source>
        <dbReference type="Proteomes" id="UP000323856"/>
    </source>
</evidence>